<dbReference type="RefSeq" id="WP_147201900.1">
    <property type="nucleotide sequence ID" value="NZ_BJYT01000001.1"/>
</dbReference>
<feature type="region of interest" description="Disordered" evidence="1">
    <location>
        <begin position="1"/>
        <end position="32"/>
    </location>
</feature>
<feature type="region of interest" description="Disordered" evidence="1">
    <location>
        <begin position="46"/>
        <end position="79"/>
    </location>
</feature>
<evidence type="ECO:0000313" key="3">
    <source>
        <dbReference type="Proteomes" id="UP000321513"/>
    </source>
</evidence>
<evidence type="ECO:0000256" key="1">
    <source>
        <dbReference type="SAM" id="MobiDB-lite"/>
    </source>
</evidence>
<name>A0A512B7L8_9BACT</name>
<keyword evidence="3" id="KW-1185">Reference proteome</keyword>
<dbReference type="Proteomes" id="UP000321513">
    <property type="component" value="Unassembled WGS sequence"/>
</dbReference>
<protein>
    <submittedName>
        <fullName evidence="2">Uncharacterized protein</fullName>
    </submittedName>
</protein>
<evidence type="ECO:0000313" key="2">
    <source>
        <dbReference type="EMBL" id="GEO07956.1"/>
    </source>
</evidence>
<comment type="caution">
    <text evidence="2">The sequence shown here is derived from an EMBL/GenBank/DDBJ whole genome shotgun (WGS) entry which is preliminary data.</text>
</comment>
<accession>A0A512B7L8</accession>
<sequence>MSKDQNGTFHPGKGKPSGANKEEGLGFQATPPEKMEEYLEITDRYTDGADQLAEDVPVRHPNRNTSKGETTKTGENYNQ</sequence>
<dbReference type="OrthoDB" id="769933at2"/>
<proteinExistence type="predicted"/>
<gene>
    <name evidence="2" type="ORF">SAE01_04520</name>
</gene>
<reference evidence="2 3" key="1">
    <citation type="submission" date="2019-07" db="EMBL/GenBank/DDBJ databases">
        <title>Whole genome shotgun sequence of Segetibacter aerophilus NBRC 106135.</title>
        <authorList>
            <person name="Hosoyama A."/>
            <person name="Uohara A."/>
            <person name="Ohji S."/>
            <person name="Ichikawa N."/>
        </authorList>
    </citation>
    <scope>NUCLEOTIDE SEQUENCE [LARGE SCALE GENOMIC DNA]</scope>
    <source>
        <strain evidence="2 3">NBRC 106135</strain>
    </source>
</reference>
<dbReference type="EMBL" id="BJYT01000001">
    <property type="protein sequence ID" value="GEO07956.1"/>
    <property type="molecule type" value="Genomic_DNA"/>
</dbReference>
<organism evidence="2 3">
    <name type="scientific">Segetibacter aerophilus</name>
    <dbReference type="NCBI Taxonomy" id="670293"/>
    <lineage>
        <taxon>Bacteria</taxon>
        <taxon>Pseudomonadati</taxon>
        <taxon>Bacteroidota</taxon>
        <taxon>Chitinophagia</taxon>
        <taxon>Chitinophagales</taxon>
        <taxon>Chitinophagaceae</taxon>
        <taxon>Segetibacter</taxon>
    </lineage>
</organism>
<feature type="compositionally biased region" description="Polar residues" evidence="1">
    <location>
        <begin position="63"/>
        <end position="79"/>
    </location>
</feature>
<dbReference type="AlphaFoldDB" id="A0A512B7L8"/>